<dbReference type="InterPro" id="IPR014151">
    <property type="entry name" value="DNA_helicase_AddA"/>
</dbReference>
<keyword evidence="5 15" id="KW-0347">Helicase</keyword>
<evidence type="ECO:0000256" key="2">
    <source>
        <dbReference type="ARBA" id="ARBA00022741"/>
    </source>
</evidence>
<dbReference type="Pfam" id="PF13361">
    <property type="entry name" value="UvrD_C"/>
    <property type="match status" value="1"/>
</dbReference>
<evidence type="ECO:0000256" key="7">
    <source>
        <dbReference type="ARBA" id="ARBA00022840"/>
    </source>
</evidence>
<dbReference type="PROSITE" id="PS51198">
    <property type="entry name" value="UVRD_HELICASE_ATP_BIND"/>
    <property type="match status" value="1"/>
</dbReference>
<keyword evidence="3" id="KW-0227">DNA damage</keyword>
<dbReference type="Proteomes" id="UP000257131">
    <property type="component" value="Unassembled WGS sequence"/>
</dbReference>
<feature type="domain" description="UvrD-like helicase ATP-binding" evidence="16">
    <location>
        <begin position="4"/>
        <end position="477"/>
    </location>
</feature>
<keyword evidence="19" id="KW-1185">Reference proteome</keyword>
<feature type="binding site" evidence="15">
    <location>
        <begin position="25"/>
        <end position="32"/>
    </location>
    <ligand>
        <name>ATP</name>
        <dbReference type="ChEBI" id="CHEBI:30616"/>
    </ligand>
</feature>
<evidence type="ECO:0000256" key="5">
    <source>
        <dbReference type="ARBA" id="ARBA00022806"/>
    </source>
</evidence>
<keyword evidence="2 15" id="KW-0547">Nucleotide-binding</keyword>
<evidence type="ECO:0000313" key="18">
    <source>
        <dbReference type="EMBL" id="REC57783.1"/>
    </source>
</evidence>
<dbReference type="PANTHER" id="PTHR11070">
    <property type="entry name" value="UVRD / RECB / PCRA DNA HELICASE FAMILY MEMBER"/>
    <property type="match status" value="1"/>
</dbReference>
<protein>
    <recommendedName>
        <fullName evidence="12">DNA 3'-5' helicase</fullName>
        <ecNumber evidence="12">5.6.2.4</ecNumber>
    </recommendedName>
    <alternativeName>
        <fullName evidence="13">DNA 3'-5' helicase II</fullName>
    </alternativeName>
</protein>
<dbReference type="InterPro" id="IPR011604">
    <property type="entry name" value="PDDEXK-like_dom_sf"/>
</dbReference>
<dbReference type="PANTHER" id="PTHR11070:SF2">
    <property type="entry name" value="ATP-DEPENDENT DNA HELICASE SRS2"/>
    <property type="match status" value="1"/>
</dbReference>
<accession>A0A3D9BW79</accession>
<keyword evidence="10" id="KW-0413">Isomerase</keyword>
<keyword evidence="8" id="KW-0238">DNA-binding</keyword>
<dbReference type="GO" id="GO:0004527">
    <property type="term" value="F:exonuclease activity"/>
    <property type="evidence" value="ECO:0007669"/>
    <property type="project" value="UniProtKB-KW"/>
</dbReference>
<keyword evidence="4 15" id="KW-0378">Hydrolase</keyword>
<dbReference type="Gene3D" id="3.90.320.10">
    <property type="match status" value="1"/>
</dbReference>
<evidence type="ECO:0000259" key="16">
    <source>
        <dbReference type="PROSITE" id="PS51198"/>
    </source>
</evidence>
<evidence type="ECO:0000313" key="19">
    <source>
        <dbReference type="Proteomes" id="UP000257131"/>
    </source>
</evidence>
<evidence type="ECO:0000256" key="6">
    <source>
        <dbReference type="ARBA" id="ARBA00022839"/>
    </source>
</evidence>
<dbReference type="GO" id="GO:0000725">
    <property type="term" value="P:recombinational repair"/>
    <property type="evidence" value="ECO:0007669"/>
    <property type="project" value="TreeGrafter"/>
</dbReference>
<evidence type="ECO:0000256" key="9">
    <source>
        <dbReference type="ARBA" id="ARBA00023204"/>
    </source>
</evidence>
<comment type="catalytic activity">
    <reaction evidence="11">
        <text>Couples ATP hydrolysis with the unwinding of duplex DNA by translocating in the 3'-5' direction.</text>
        <dbReference type="EC" id="5.6.2.4"/>
    </reaction>
</comment>
<dbReference type="InterPro" id="IPR011335">
    <property type="entry name" value="Restrct_endonuc-II-like"/>
</dbReference>
<evidence type="ECO:0000259" key="17">
    <source>
        <dbReference type="PROSITE" id="PS51217"/>
    </source>
</evidence>
<comment type="caution">
    <text evidence="18">The sequence shown here is derived from an EMBL/GenBank/DDBJ whole genome shotgun (WGS) entry which is preliminary data.</text>
</comment>
<dbReference type="GO" id="GO:0043138">
    <property type="term" value="F:3'-5' DNA helicase activity"/>
    <property type="evidence" value="ECO:0007669"/>
    <property type="project" value="UniProtKB-EC"/>
</dbReference>
<keyword evidence="6" id="KW-0269">Exonuclease</keyword>
<dbReference type="GO" id="GO:0005524">
    <property type="term" value="F:ATP binding"/>
    <property type="evidence" value="ECO:0007669"/>
    <property type="project" value="UniProtKB-UniRule"/>
</dbReference>
<evidence type="ECO:0000256" key="10">
    <source>
        <dbReference type="ARBA" id="ARBA00023235"/>
    </source>
</evidence>
<evidence type="ECO:0000256" key="13">
    <source>
        <dbReference type="ARBA" id="ARBA00034923"/>
    </source>
</evidence>
<dbReference type="InterPro" id="IPR027417">
    <property type="entry name" value="P-loop_NTPase"/>
</dbReference>
<dbReference type="OrthoDB" id="9810135at2"/>
<dbReference type="AlphaFoldDB" id="A0A3D9BW79"/>
<evidence type="ECO:0000256" key="15">
    <source>
        <dbReference type="PROSITE-ProRule" id="PRU00560"/>
    </source>
</evidence>
<dbReference type="InterPro" id="IPR014017">
    <property type="entry name" value="DNA_helicase_UvrD-like_C"/>
</dbReference>
<gene>
    <name evidence="18" type="primary">addA</name>
    <name evidence="18" type="ORF">DRV84_06325</name>
</gene>
<dbReference type="SUPFAM" id="SSF52980">
    <property type="entry name" value="Restriction endonuclease-like"/>
    <property type="match status" value="1"/>
</dbReference>
<comment type="catalytic activity">
    <reaction evidence="14">
        <text>ATP + H2O = ADP + phosphate + H(+)</text>
        <dbReference type="Rhea" id="RHEA:13065"/>
        <dbReference type="ChEBI" id="CHEBI:15377"/>
        <dbReference type="ChEBI" id="CHEBI:15378"/>
        <dbReference type="ChEBI" id="CHEBI:30616"/>
        <dbReference type="ChEBI" id="CHEBI:43474"/>
        <dbReference type="ChEBI" id="CHEBI:456216"/>
        <dbReference type="EC" id="5.6.2.4"/>
    </reaction>
</comment>
<evidence type="ECO:0000256" key="4">
    <source>
        <dbReference type="ARBA" id="ARBA00022801"/>
    </source>
</evidence>
<evidence type="ECO:0000256" key="3">
    <source>
        <dbReference type="ARBA" id="ARBA00022763"/>
    </source>
</evidence>
<dbReference type="SUPFAM" id="SSF52540">
    <property type="entry name" value="P-loop containing nucleoside triphosphate hydrolases"/>
    <property type="match status" value="1"/>
</dbReference>
<dbReference type="GO" id="GO:0003677">
    <property type="term" value="F:DNA binding"/>
    <property type="evidence" value="ECO:0007669"/>
    <property type="project" value="UniProtKB-KW"/>
</dbReference>
<dbReference type="Pfam" id="PF00580">
    <property type="entry name" value="UvrD-helicase"/>
    <property type="match status" value="1"/>
</dbReference>
<dbReference type="RefSeq" id="WP_115979039.1">
    <property type="nucleotide sequence ID" value="NZ_QOHR01000005.1"/>
</dbReference>
<evidence type="ECO:0000256" key="1">
    <source>
        <dbReference type="ARBA" id="ARBA00022722"/>
    </source>
</evidence>
<sequence length="1131" mass="122348">MTPRDAASEAQAQAADPGASVWVSANAGSGKTKVLTDRVARLLLDGVLPEHILCLTYTKAAASEMQNRLFARLGEWAMLPEADLRAALAGLGQERPGGADDLARARTLFARAIEAPGGLKIMTIHAFCAALLRRFPLEAGVSPAFTEMEERAGDLLIEEIVEAMARDADAAQLSAVTEIAPDADLTRLCRSILSRRAGITPPLDAAGARALFGLAEDDDAERVRADVFLGGEMELLARLRAVLETGGTTDAKAAAKLRAVGAPELAALPVLEDVFLNGPTAKAPFSAKIGAFPTKTLREGPLADEMPALEALMRRVEAARERRLALAAADATLALHGFARAFLARYEREKQRRGWLDFDDLIRRAAELLRAPAVADWVLYKLDGGIDHILVDEAQDTSPEQWAVIERLAREFTSGEGARADVPRSLFVVGDRKQSIYSFQGADPDAFARMQADFDTRLAESERPLQSLALQYSFRSSQAVLRLVDATFDGRAGSGMTPEERHIAFKGDMPGRVDLWPLVPKTPAEEPAPWYAPVDRPSERSPDIRLARRIAAWLKAQIDEGTPIPKDKGDGTPWPMRPMRAGDVLILVQRRSALFAEIIRACKAEGLPVAGADRLKLGAELAVRDLGALLQVLDLPEDDLSLACALRSPLFGWSEQALFDLAHGRTDRYLWRALTRRRDEFPETMAIFDDLMAQADFLRPYDLLERVLIRHDGRRRLIGRLGAEAADGIDALLAQALAQERSEVPSLTAFLRWMQTDDSEVKRQMDAAGDCIRVMTVHGAKGLEAPVVLLPDCARRDLRNHQDPLPMAGDRPIWAMPKAEEPETQRAARAAAAEAEQAERDRLLYVAMTRAESWLIVAAAGDLGQSGDAWHDMVRRGMEAEGAARHDFGFEEGPGLRLEHGDWTAPAEGGVPETEGPAVTVPPRFRTEAPAPVLSAPTLAPSDLGGAKALPGDAGLSEEAALLHGTRLHLLLEHLPDAARADRAALARALLGTGPEPAAEGEIAALLAEAERVLDAPALAPLFGAEALAEVPVSADLPELGGRRVHGTIDRLLVGPEHVLAVDFKTNRTVPATPDEVPEGLLRQMGAYAAALARLWPERRVETALVWTRDATLMTLPEPLVRAALGRAAPP</sequence>
<keyword evidence="9" id="KW-0234">DNA repair</keyword>
<dbReference type="InterPro" id="IPR014016">
    <property type="entry name" value="UvrD-like_ATP-bd"/>
</dbReference>
<dbReference type="Gene3D" id="3.40.50.300">
    <property type="entry name" value="P-loop containing nucleotide triphosphate hydrolases"/>
    <property type="match status" value="3"/>
</dbReference>
<dbReference type="Gene3D" id="3.30.160.800">
    <property type="match status" value="1"/>
</dbReference>
<dbReference type="GO" id="GO:0005829">
    <property type="term" value="C:cytosol"/>
    <property type="evidence" value="ECO:0007669"/>
    <property type="project" value="TreeGrafter"/>
</dbReference>
<evidence type="ECO:0000256" key="14">
    <source>
        <dbReference type="ARBA" id="ARBA00048988"/>
    </source>
</evidence>
<dbReference type="Pfam" id="PF12705">
    <property type="entry name" value="PDDEXK_1"/>
    <property type="match status" value="1"/>
</dbReference>
<dbReference type="Gene3D" id="1.10.486.10">
    <property type="entry name" value="PCRA, domain 4"/>
    <property type="match status" value="1"/>
</dbReference>
<feature type="domain" description="UvrD-like helicase C-terminal" evidence="17">
    <location>
        <begin position="496"/>
        <end position="782"/>
    </location>
</feature>
<dbReference type="GO" id="GO:0033202">
    <property type="term" value="C:DNA helicase complex"/>
    <property type="evidence" value="ECO:0007669"/>
    <property type="project" value="TreeGrafter"/>
</dbReference>
<dbReference type="InterPro" id="IPR038726">
    <property type="entry name" value="PDDEXK_AddAB-type"/>
</dbReference>
<dbReference type="PROSITE" id="PS51217">
    <property type="entry name" value="UVRD_HELICASE_CTER"/>
    <property type="match status" value="1"/>
</dbReference>
<name>A0A3D9BW79_9RHOB</name>
<keyword evidence="7 15" id="KW-0067">ATP-binding</keyword>
<keyword evidence="1" id="KW-0540">Nuclease</keyword>
<dbReference type="EMBL" id="QOHR01000005">
    <property type="protein sequence ID" value="REC57783.1"/>
    <property type="molecule type" value="Genomic_DNA"/>
</dbReference>
<dbReference type="NCBIfam" id="TIGR02784">
    <property type="entry name" value="addA_alphas"/>
    <property type="match status" value="1"/>
</dbReference>
<organism evidence="18 19">
    <name type="scientific">Rhodosalinus sediminis</name>
    <dbReference type="NCBI Taxonomy" id="1940533"/>
    <lineage>
        <taxon>Bacteria</taxon>
        <taxon>Pseudomonadati</taxon>
        <taxon>Pseudomonadota</taxon>
        <taxon>Alphaproteobacteria</taxon>
        <taxon>Rhodobacterales</taxon>
        <taxon>Paracoccaceae</taxon>
        <taxon>Rhodosalinus</taxon>
    </lineage>
</organism>
<reference evidence="18 19" key="1">
    <citation type="journal article" date="2017" name="Int. J. Syst. Evol. Microbiol.">
        <title>Rhodosalinus sediminis gen. nov., sp. nov., isolated from marine saltern.</title>
        <authorList>
            <person name="Guo L.Y."/>
            <person name="Ling S.K."/>
            <person name="Li C.M."/>
            <person name="Chen G.J."/>
            <person name="Du Z.J."/>
        </authorList>
    </citation>
    <scope>NUCLEOTIDE SEQUENCE [LARGE SCALE GENOMIC DNA]</scope>
    <source>
        <strain evidence="18 19">WDN1C137</strain>
    </source>
</reference>
<evidence type="ECO:0000256" key="8">
    <source>
        <dbReference type="ARBA" id="ARBA00023125"/>
    </source>
</evidence>
<evidence type="ECO:0000256" key="11">
    <source>
        <dbReference type="ARBA" id="ARBA00034617"/>
    </source>
</evidence>
<dbReference type="EC" id="5.6.2.4" evidence="12"/>
<evidence type="ECO:0000256" key="12">
    <source>
        <dbReference type="ARBA" id="ARBA00034808"/>
    </source>
</evidence>
<dbReference type="InterPro" id="IPR000212">
    <property type="entry name" value="DNA_helicase_UvrD/REP"/>
</dbReference>
<proteinExistence type="predicted"/>